<dbReference type="InterPro" id="IPR038318">
    <property type="entry name" value="KdpD_sf"/>
</dbReference>
<dbReference type="GO" id="GO:0005524">
    <property type="term" value="F:ATP binding"/>
    <property type="evidence" value="ECO:0007669"/>
    <property type="project" value="UniProtKB-KW"/>
</dbReference>
<gene>
    <name evidence="15" type="ORF">C7I55_02825</name>
</gene>
<dbReference type="Gene3D" id="1.20.120.620">
    <property type="entry name" value="Backbone structure of the membrane domain of e. Coli histidine kinase receptor kdpd"/>
    <property type="match status" value="1"/>
</dbReference>
<keyword evidence="6 13" id="KW-0812">Transmembrane</keyword>
<dbReference type="PANTHER" id="PTHR41523">
    <property type="entry name" value="TWO-COMPONENT SYSTEM SENSOR PROTEIN"/>
    <property type="match status" value="1"/>
</dbReference>
<reference evidence="15 16" key="1">
    <citation type="submission" date="2018-03" db="EMBL/GenBank/DDBJ databases">
        <title>The draft genome of Sphingosinicella sp. GL-C-18.</title>
        <authorList>
            <person name="Liu L."/>
            <person name="Li L."/>
            <person name="Liang L."/>
            <person name="Zhang X."/>
            <person name="Wang T."/>
        </authorList>
    </citation>
    <scope>NUCLEOTIDE SEQUENCE [LARGE SCALE GENOMIC DNA]</scope>
    <source>
        <strain evidence="15 16">GL-C-18</strain>
    </source>
</reference>
<evidence type="ECO:0000256" key="8">
    <source>
        <dbReference type="ARBA" id="ARBA00022777"/>
    </source>
</evidence>
<dbReference type="SMART" id="SM00387">
    <property type="entry name" value="HATPase_c"/>
    <property type="match status" value="1"/>
</dbReference>
<evidence type="ECO:0000256" key="10">
    <source>
        <dbReference type="ARBA" id="ARBA00022989"/>
    </source>
</evidence>
<dbReference type="GO" id="GO:0000160">
    <property type="term" value="P:phosphorelay signal transduction system"/>
    <property type="evidence" value="ECO:0007669"/>
    <property type="project" value="UniProtKB-KW"/>
</dbReference>
<evidence type="ECO:0000256" key="11">
    <source>
        <dbReference type="ARBA" id="ARBA00023012"/>
    </source>
</evidence>
<feature type="transmembrane region" description="Helical" evidence="13">
    <location>
        <begin position="79"/>
        <end position="102"/>
    </location>
</feature>
<comment type="caution">
    <text evidence="15">The sequence shown here is derived from an EMBL/GenBank/DDBJ whole genome shotgun (WGS) entry which is preliminary data.</text>
</comment>
<evidence type="ECO:0000256" key="13">
    <source>
        <dbReference type="SAM" id="Phobius"/>
    </source>
</evidence>
<dbReference type="Pfam" id="PF02518">
    <property type="entry name" value="HATPase_c"/>
    <property type="match status" value="1"/>
</dbReference>
<dbReference type="GO" id="GO:0004673">
    <property type="term" value="F:protein histidine kinase activity"/>
    <property type="evidence" value="ECO:0007669"/>
    <property type="project" value="UniProtKB-EC"/>
</dbReference>
<keyword evidence="12 13" id="KW-0472">Membrane</keyword>
<keyword evidence="8" id="KW-0418">Kinase</keyword>
<evidence type="ECO:0000259" key="14">
    <source>
        <dbReference type="PROSITE" id="PS50109"/>
    </source>
</evidence>
<dbReference type="AlphaFoldDB" id="A0A2P7QZE1"/>
<evidence type="ECO:0000256" key="5">
    <source>
        <dbReference type="ARBA" id="ARBA00022679"/>
    </source>
</evidence>
<evidence type="ECO:0000256" key="4">
    <source>
        <dbReference type="ARBA" id="ARBA00022553"/>
    </source>
</evidence>
<dbReference type="PROSITE" id="PS50109">
    <property type="entry name" value="HIS_KIN"/>
    <property type="match status" value="1"/>
</dbReference>
<comment type="catalytic activity">
    <reaction evidence="1">
        <text>ATP + protein L-histidine = ADP + protein N-phospho-L-histidine.</text>
        <dbReference type="EC" id="2.7.13.3"/>
    </reaction>
</comment>
<evidence type="ECO:0000313" key="15">
    <source>
        <dbReference type="EMBL" id="PSJ43324.1"/>
    </source>
</evidence>
<feature type="transmembrane region" description="Helical" evidence="13">
    <location>
        <begin position="53"/>
        <end position="73"/>
    </location>
</feature>
<dbReference type="InterPro" id="IPR025201">
    <property type="entry name" value="KdpD_TM"/>
</dbReference>
<dbReference type="InterPro" id="IPR003594">
    <property type="entry name" value="HATPase_dom"/>
</dbReference>
<keyword evidence="9" id="KW-0067">ATP-binding</keyword>
<dbReference type="InterPro" id="IPR011495">
    <property type="entry name" value="Sig_transdc_His_kin_sub2_dim/P"/>
</dbReference>
<feature type="transmembrane region" description="Helical" evidence="13">
    <location>
        <begin position="109"/>
        <end position="128"/>
    </location>
</feature>
<accession>A0A2P7QZE1</accession>
<keyword evidence="7" id="KW-0547">Nucleotide-binding</keyword>
<evidence type="ECO:0000256" key="12">
    <source>
        <dbReference type="ARBA" id="ARBA00023136"/>
    </source>
</evidence>
<evidence type="ECO:0000256" key="7">
    <source>
        <dbReference type="ARBA" id="ARBA00022741"/>
    </source>
</evidence>
<dbReference type="Proteomes" id="UP000241167">
    <property type="component" value="Unassembled WGS sequence"/>
</dbReference>
<dbReference type="PANTHER" id="PTHR41523:SF8">
    <property type="entry name" value="ETHYLENE RESPONSE SENSOR PROTEIN"/>
    <property type="match status" value="1"/>
</dbReference>
<feature type="transmembrane region" description="Helical" evidence="13">
    <location>
        <begin position="25"/>
        <end position="46"/>
    </location>
</feature>
<evidence type="ECO:0000256" key="2">
    <source>
        <dbReference type="ARBA" id="ARBA00004141"/>
    </source>
</evidence>
<feature type="domain" description="Histidine kinase" evidence="14">
    <location>
        <begin position="148"/>
        <end position="339"/>
    </location>
</feature>
<keyword evidence="10 13" id="KW-1133">Transmembrane helix</keyword>
<organism evidence="15 16">
    <name type="scientific">Allosphingosinicella deserti</name>
    <dbReference type="NCBI Taxonomy" id="2116704"/>
    <lineage>
        <taxon>Bacteria</taxon>
        <taxon>Pseudomonadati</taxon>
        <taxon>Pseudomonadota</taxon>
        <taxon>Alphaproteobacteria</taxon>
        <taxon>Sphingomonadales</taxon>
        <taxon>Sphingomonadaceae</taxon>
        <taxon>Allosphingosinicella</taxon>
    </lineage>
</organism>
<evidence type="ECO:0000256" key="3">
    <source>
        <dbReference type="ARBA" id="ARBA00012438"/>
    </source>
</evidence>
<dbReference type="EC" id="2.7.13.3" evidence="3"/>
<dbReference type="Pfam" id="PF13493">
    <property type="entry name" value="DUF4118"/>
    <property type="match status" value="1"/>
</dbReference>
<proteinExistence type="predicted"/>
<name>A0A2P7QZE1_9SPHN</name>
<keyword evidence="16" id="KW-1185">Reference proteome</keyword>
<evidence type="ECO:0000256" key="1">
    <source>
        <dbReference type="ARBA" id="ARBA00000085"/>
    </source>
</evidence>
<protein>
    <recommendedName>
        <fullName evidence="3">histidine kinase</fullName>
        <ecNumber evidence="3">2.7.13.3</ecNumber>
    </recommendedName>
</protein>
<dbReference type="Gene3D" id="3.30.565.10">
    <property type="entry name" value="Histidine kinase-like ATPase, C-terminal domain"/>
    <property type="match status" value="1"/>
</dbReference>
<keyword evidence="4" id="KW-0597">Phosphoprotein</keyword>
<dbReference type="GO" id="GO:0016020">
    <property type="term" value="C:membrane"/>
    <property type="evidence" value="ECO:0007669"/>
    <property type="project" value="UniProtKB-SubCell"/>
</dbReference>
<keyword evidence="5" id="KW-0808">Transferase</keyword>
<keyword evidence="11" id="KW-0902">Two-component regulatory system</keyword>
<dbReference type="InterPro" id="IPR005467">
    <property type="entry name" value="His_kinase_dom"/>
</dbReference>
<sequence>MGMPSDCVLSETKPPRILALSATAAAWPLALKLGVATLLVASMLLIRLALDPYVAAYRALFFLPAVVVASAILGRPTGLYTALLSTFAVLYFLTEPAFSFAIQDERAGLGLALFLSICVSLSVFTNSLHSALQLSWTRATRAELRLAELQHRMRNNLQIASALLIRQGRDASEETRTALRAAADRIGSLASIEDRTSQALLVGDVDTRALIEGLCADIRESLVGIRPIAMEVKVVADRLPAADVPPLGLIINELVTNAMKYAFPDDRVGTVWVNFIRIDDDFELTVADNGIGIHGRGNSESGGLGSVLIRAMAGQLGGNVEQGTAKVGTSWIVRLPARKRN</sequence>
<dbReference type="SUPFAM" id="SSF55874">
    <property type="entry name" value="ATPase domain of HSP90 chaperone/DNA topoisomerase II/histidine kinase"/>
    <property type="match status" value="1"/>
</dbReference>
<dbReference type="EMBL" id="PXYI01000001">
    <property type="protein sequence ID" value="PSJ43324.1"/>
    <property type="molecule type" value="Genomic_DNA"/>
</dbReference>
<dbReference type="InterPro" id="IPR036890">
    <property type="entry name" value="HATPase_C_sf"/>
</dbReference>
<evidence type="ECO:0000256" key="9">
    <source>
        <dbReference type="ARBA" id="ARBA00022840"/>
    </source>
</evidence>
<comment type="subcellular location">
    <subcellularLocation>
        <location evidence="2">Membrane</location>
        <topology evidence="2">Multi-pass membrane protein</topology>
    </subcellularLocation>
</comment>
<dbReference type="Pfam" id="PF07568">
    <property type="entry name" value="HisKA_2"/>
    <property type="match status" value="1"/>
</dbReference>
<evidence type="ECO:0000313" key="16">
    <source>
        <dbReference type="Proteomes" id="UP000241167"/>
    </source>
</evidence>
<evidence type="ECO:0000256" key="6">
    <source>
        <dbReference type="ARBA" id="ARBA00022692"/>
    </source>
</evidence>